<feature type="region of interest" description="Disordered" evidence="1">
    <location>
        <begin position="109"/>
        <end position="178"/>
    </location>
</feature>
<feature type="compositionally biased region" description="Basic and acidic residues" evidence="1">
    <location>
        <begin position="11"/>
        <end position="22"/>
    </location>
</feature>
<feature type="non-terminal residue" evidence="2">
    <location>
        <position position="1"/>
    </location>
</feature>
<evidence type="ECO:0000313" key="2">
    <source>
        <dbReference type="EMBL" id="CAH3104513.1"/>
    </source>
</evidence>
<feature type="compositionally biased region" description="Acidic residues" evidence="1">
    <location>
        <begin position="122"/>
        <end position="147"/>
    </location>
</feature>
<evidence type="ECO:0000313" key="3">
    <source>
        <dbReference type="Proteomes" id="UP001159405"/>
    </source>
</evidence>
<feature type="compositionally biased region" description="Polar residues" evidence="1">
    <location>
        <begin position="151"/>
        <end position="161"/>
    </location>
</feature>
<comment type="caution">
    <text evidence="2">The sequence shown here is derived from an EMBL/GenBank/DDBJ whole genome shotgun (WGS) entry which is preliminary data.</text>
</comment>
<name>A0ABN8NDZ4_9CNID</name>
<gene>
    <name evidence="2" type="ORF">PLOB_00012430</name>
</gene>
<protein>
    <submittedName>
        <fullName evidence="2">Uncharacterized protein</fullName>
    </submittedName>
</protein>
<feature type="compositionally biased region" description="Polar residues" evidence="1">
    <location>
        <begin position="1"/>
        <end position="10"/>
    </location>
</feature>
<keyword evidence="3" id="KW-1185">Reference proteome</keyword>
<sequence length="178" mass="20374">LSVHTSSNNDENGKKRIPDDWQPRSNIKKLFEQGKLSINASDAITEFFSKFIVDEKLVKNYIEHLSQLQSVNEIRKQERRKEKQVRALKDSPSWTNTLSIINLARTERKSTKSSESHVSVGEDSDESDRDNDLVLCDESESESESDDDSHTVTIQEGTSTRSGRRVGHWSTRYADFVQ</sequence>
<reference evidence="2 3" key="1">
    <citation type="submission" date="2022-05" db="EMBL/GenBank/DDBJ databases">
        <authorList>
            <consortium name="Genoscope - CEA"/>
            <person name="William W."/>
        </authorList>
    </citation>
    <scope>NUCLEOTIDE SEQUENCE [LARGE SCALE GENOMIC DNA]</scope>
</reference>
<proteinExistence type="predicted"/>
<accession>A0ABN8NDZ4</accession>
<dbReference type="Proteomes" id="UP001159405">
    <property type="component" value="Unassembled WGS sequence"/>
</dbReference>
<organism evidence="2 3">
    <name type="scientific">Porites lobata</name>
    <dbReference type="NCBI Taxonomy" id="104759"/>
    <lineage>
        <taxon>Eukaryota</taxon>
        <taxon>Metazoa</taxon>
        <taxon>Cnidaria</taxon>
        <taxon>Anthozoa</taxon>
        <taxon>Hexacorallia</taxon>
        <taxon>Scleractinia</taxon>
        <taxon>Fungiina</taxon>
        <taxon>Poritidae</taxon>
        <taxon>Porites</taxon>
    </lineage>
</organism>
<dbReference type="EMBL" id="CALNXK010000017">
    <property type="protein sequence ID" value="CAH3104513.1"/>
    <property type="molecule type" value="Genomic_DNA"/>
</dbReference>
<evidence type="ECO:0000256" key="1">
    <source>
        <dbReference type="SAM" id="MobiDB-lite"/>
    </source>
</evidence>
<feature type="region of interest" description="Disordered" evidence="1">
    <location>
        <begin position="1"/>
        <end position="22"/>
    </location>
</feature>